<protein>
    <submittedName>
        <fullName evidence="2">Piwi-like protein Siwi</fullName>
    </submittedName>
</protein>
<proteinExistence type="predicted"/>
<dbReference type="OrthoDB" id="445936at2759"/>
<dbReference type="Proteomes" id="UP000499080">
    <property type="component" value="Unassembled WGS sequence"/>
</dbReference>
<dbReference type="EMBL" id="BGPR01033252">
    <property type="protein sequence ID" value="GBO07117.1"/>
    <property type="molecule type" value="Genomic_DNA"/>
</dbReference>
<dbReference type="InterPro" id="IPR036085">
    <property type="entry name" value="PAZ_dom_sf"/>
</dbReference>
<organism evidence="2 3">
    <name type="scientific">Araneus ventricosus</name>
    <name type="common">Orbweaver spider</name>
    <name type="synonym">Epeira ventricosa</name>
    <dbReference type="NCBI Taxonomy" id="182803"/>
    <lineage>
        <taxon>Eukaryota</taxon>
        <taxon>Metazoa</taxon>
        <taxon>Ecdysozoa</taxon>
        <taxon>Arthropoda</taxon>
        <taxon>Chelicerata</taxon>
        <taxon>Arachnida</taxon>
        <taxon>Araneae</taxon>
        <taxon>Araneomorphae</taxon>
        <taxon>Entelegynae</taxon>
        <taxon>Araneoidea</taxon>
        <taxon>Araneidae</taxon>
        <taxon>Araneus</taxon>
    </lineage>
</organism>
<dbReference type="AlphaFoldDB" id="A0A4Y2U6A7"/>
<accession>A0A4Y2U6A7</accession>
<dbReference type="Pfam" id="PF08699">
    <property type="entry name" value="ArgoL1"/>
    <property type="match status" value="1"/>
</dbReference>
<reference evidence="2 3" key="1">
    <citation type="journal article" date="2019" name="Sci. Rep.">
        <title>Orb-weaving spider Araneus ventricosus genome elucidates the spidroin gene catalogue.</title>
        <authorList>
            <person name="Kono N."/>
            <person name="Nakamura H."/>
            <person name="Ohtoshi R."/>
            <person name="Moran D.A.P."/>
            <person name="Shinohara A."/>
            <person name="Yoshida Y."/>
            <person name="Fujiwara M."/>
            <person name="Mori M."/>
            <person name="Tomita M."/>
            <person name="Arakawa K."/>
        </authorList>
    </citation>
    <scope>NUCLEOTIDE SEQUENCE [LARGE SCALE GENOMIC DNA]</scope>
</reference>
<feature type="domain" description="Argonaute linker 1" evidence="1">
    <location>
        <begin position="86"/>
        <end position="133"/>
    </location>
</feature>
<gene>
    <name evidence="2" type="primary">Siwi_1</name>
    <name evidence="2" type="ORF">AVEN_66167_1</name>
</gene>
<dbReference type="InterPro" id="IPR014811">
    <property type="entry name" value="ArgoL1"/>
</dbReference>
<dbReference type="Pfam" id="PF23278">
    <property type="entry name" value="Piwi_N"/>
    <property type="match status" value="1"/>
</dbReference>
<comment type="caution">
    <text evidence="2">The sequence shown here is derived from an EMBL/GenBank/DDBJ whole genome shotgun (WGS) entry which is preliminary data.</text>
</comment>
<evidence type="ECO:0000259" key="1">
    <source>
        <dbReference type="Pfam" id="PF08699"/>
    </source>
</evidence>
<dbReference type="SUPFAM" id="SSF101690">
    <property type="entry name" value="PAZ domain"/>
    <property type="match status" value="1"/>
</dbReference>
<evidence type="ECO:0000313" key="2">
    <source>
        <dbReference type="EMBL" id="GBO07117.1"/>
    </source>
</evidence>
<dbReference type="PANTHER" id="PTHR22891">
    <property type="entry name" value="EUKARYOTIC TRANSLATION INITIATION FACTOR 2C"/>
    <property type="match status" value="1"/>
</dbReference>
<name>A0A4Y2U6A7_ARAVE</name>
<sequence length="179" mass="21038">MRHVFIRDHRETLGDCFLFDGMSDLKTLKKLDNGLEMFSVRNTDNATIRLKFKFVTELAPSHPELQRLFNTQMRRNLRHMKYQLLGRYYFDQNAISEIPQYNLQIWQGVVTSIRTQEEKLMMSVDTVHKVVRKETALQIISNSVRSQDPAYKANVARELVGCVVMTNYNNRTYSVQDID</sequence>
<keyword evidence="3" id="KW-1185">Reference proteome</keyword>
<dbReference type="Gene3D" id="2.170.260.10">
    <property type="entry name" value="paz domain"/>
    <property type="match status" value="1"/>
</dbReference>
<evidence type="ECO:0000313" key="3">
    <source>
        <dbReference type="Proteomes" id="UP000499080"/>
    </source>
</evidence>